<sequence length="153" mass="17545">MAKVGAVSRPTATKAYLLDTCALLYWAKGTMVQELQKFLQRPDIPVYLSAVSLWEIAIKRHKDNKNKTNKLVMSDADFNKLDEIVEGQLRIIPLQKTPIKIFADVSSGCETKDPFDRMLMSQAIENHLEFITTDQKIMKSKIPKFYCYQSKVK</sequence>
<evidence type="ECO:0000313" key="3">
    <source>
        <dbReference type="Proteomes" id="UP001228690"/>
    </source>
</evidence>
<protein>
    <submittedName>
        <fullName evidence="2">Type II toxin-antitoxin system VapC family toxin</fullName>
    </submittedName>
</protein>
<dbReference type="PANTHER" id="PTHR36173">
    <property type="entry name" value="RIBONUCLEASE VAPC16-RELATED"/>
    <property type="match status" value="1"/>
</dbReference>
<reference evidence="2 3" key="1">
    <citation type="submission" date="2023-04" db="EMBL/GenBank/DDBJ databases">
        <title>Spirochaete genome identified in red abalone sample constitutes a novel genus.</title>
        <authorList>
            <person name="Sharma S.P."/>
            <person name="Purcell C.M."/>
            <person name="Hyde J.R."/>
            <person name="Severin A.J."/>
        </authorList>
    </citation>
    <scope>NUCLEOTIDE SEQUENCE [LARGE SCALE GENOMIC DNA]</scope>
    <source>
        <strain evidence="2 3">SP-2023</strain>
    </source>
</reference>
<proteinExistence type="predicted"/>
<dbReference type="Pfam" id="PF01850">
    <property type="entry name" value="PIN"/>
    <property type="match status" value="1"/>
</dbReference>
<dbReference type="Gene3D" id="3.40.50.1010">
    <property type="entry name" value="5'-nuclease"/>
    <property type="match status" value="1"/>
</dbReference>
<keyword evidence="3" id="KW-1185">Reference proteome</keyword>
<dbReference type="InterPro" id="IPR052919">
    <property type="entry name" value="TA_system_RNase"/>
</dbReference>
<accession>A0ABY8MHE3</accession>
<dbReference type="InterPro" id="IPR029060">
    <property type="entry name" value="PIN-like_dom_sf"/>
</dbReference>
<feature type="domain" description="PIN" evidence="1">
    <location>
        <begin position="16"/>
        <end position="137"/>
    </location>
</feature>
<name>A0ABY8MHE3_9SPIO</name>
<dbReference type="SUPFAM" id="SSF88723">
    <property type="entry name" value="PIN domain-like"/>
    <property type="match status" value="1"/>
</dbReference>
<dbReference type="InterPro" id="IPR041705">
    <property type="entry name" value="PIN_Sll0205"/>
</dbReference>
<dbReference type="PANTHER" id="PTHR36173:SF2">
    <property type="entry name" value="RIBONUCLEASE VAPC16"/>
    <property type="match status" value="1"/>
</dbReference>
<evidence type="ECO:0000313" key="2">
    <source>
        <dbReference type="EMBL" id="WGK68608.1"/>
    </source>
</evidence>
<organism evidence="2 3">
    <name type="scientific">Candidatus Haliotispira prima</name>
    <dbReference type="NCBI Taxonomy" id="3034016"/>
    <lineage>
        <taxon>Bacteria</taxon>
        <taxon>Pseudomonadati</taxon>
        <taxon>Spirochaetota</taxon>
        <taxon>Spirochaetia</taxon>
        <taxon>Spirochaetales</taxon>
        <taxon>Spirochaetaceae</taxon>
        <taxon>Candidatus Haliotispira</taxon>
    </lineage>
</organism>
<dbReference type="Proteomes" id="UP001228690">
    <property type="component" value="Chromosome"/>
</dbReference>
<dbReference type="RefSeq" id="WP_326926794.1">
    <property type="nucleotide sequence ID" value="NZ_CP123443.1"/>
</dbReference>
<dbReference type="InterPro" id="IPR002716">
    <property type="entry name" value="PIN_dom"/>
</dbReference>
<gene>
    <name evidence="2" type="ORF">P0082_08970</name>
</gene>
<dbReference type="EMBL" id="CP123443">
    <property type="protein sequence ID" value="WGK68608.1"/>
    <property type="molecule type" value="Genomic_DNA"/>
</dbReference>
<dbReference type="CDD" id="cd09872">
    <property type="entry name" value="PIN_Sll0205-like"/>
    <property type="match status" value="1"/>
</dbReference>
<evidence type="ECO:0000259" key="1">
    <source>
        <dbReference type="Pfam" id="PF01850"/>
    </source>
</evidence>